<feature type="region of interest" description="Adenylyl transferase" evidence="7">
    <location>
        <begin position="466"/>
        <end position="964"/>
    </location>
</feature>
<keyword evidence="5 7" id="KW-0460">Magnesium</keyword>
<dbReference type="InterPro" id="IPR043519">
    <property type="entry name" value="NT_sf"/>
</dbReference>
<comment type="catalytic activity">
    <reaction evidence="7">
        <text>[glutamine synthetase]-O(4)-(5'-adenylyl)-L-tyrosine + phosphate = [glutamine synthetase]-L-tyrosine + ADP</text>
        <dbReference type="Rhea" id="RHEA:43716"/>
        <dbReference type="Rhea" id="RHEA-COMP:10660"/>
        <dbReference type="Rhea" id="RHEA-COMP:10661"/>
        <dbReference type="ChEBI" id="CHEBI:43474"/>
        <dbReference type="ChEBI" id="CHEBI:46858"/>
        <dbReference type="ChEBI" id="CHEBI:83624"/>
        <dbReference type="ChEBI" id="CHEBI:456216"/>
        <dbReference type="EC" id="2.7.7.89"/>
    </reaction>
</comment>
<feature type="domain" description="Glutamate-ammonia ligase adenylyltransferase repeated" evidence="8">
    <location>
        <begin position="51"/>
        <end position="287"/>
    </location>
</feature>
<dbReference type="GO" id="GO:0047388">
    <property type="term" value="F:[glutamine synthetase]-adenylyl-L-tyrosine phosphorylase activity"/>
    <property type="evidence" value="ECO:0007669"/>
    <property type="project" value="UniProtKB-EC"/>
</dbReference>
<dbReference type="KEGG" id="woc:BA177_03045"/>
<dbReference type="HAMAP" id="MF_00802">
    <property type="entry name" value="GlnE"/>
    <property type="match status" value="1"/>
</dbReference>
<feature type="region of interest" description="Adenylyl removase" evidence="7">
    <location>
        <begin position="1"/>
        <end position="457"/>
    </location>
</feature>
<evidence type="ECO:0000259" key="9">
    <source>
        <dbReference type="Pfam" id="PF08335"/>
    </source>
</evidence>
<organism evidence="10 11">
    <name type="scientific">Woeseia oceani</name>
    <dbReference type="NCBI Taxonomy" id="1548547"/>
    <lineage>
        <taxon>Bacteria</taxon>
        <taxon>Pseudomonadati</taxon>
        <taxon>Pseudomonadota</taxon>
        <taxon>Gammaproteobacteria</taxon>
        <taxon>Woeseiales</taxon>
        <taxon>Woeseiaceae</taxon>
        <taxon>Woeseia</taxon>
    </lineage>
</organism>
<dbReference type="GO" id="GO:0000287">
    <property type="term" value="F:magnesium ion binding"/>
    <property type="evidence" value="ECO:0007669"/>
    <property type="project" value="UniProtKB-UniRule"/>
</dbReference>
<feature type="domain" description="PII-uridylyltransferase/Glutamine-synthetase adenylyltransferase" evidence="9">
    <location>
        <begin position="845"/>
        <end position="933"/>
    </location>
</feature>
<keyword evidence="3 7" id="KW-0547">Nucleotide-binding</keyword>
<dbReference type="EC" id="2.7.7.89" evidence="7"/>
<dbReference type="Gene3D" id="1.20.120.1510">
    <property type="match status" value="1"/>
</dbReference>
<keyword evidence="2 7" id="KW-0548">Nucleotidyltransferase</keyword>
<comment type="catalytic activity">
    <reaction evidence="7">
        <text>[glutamine synthetase]-L-tyrosine + ATP = [glutamine synthetase]-O(4)-(5'-adenylyl)-L-tyrosine + diphosphate</text>
        <dbReference type="Rhea" id="RHEA:18589"/>
        <dbReference type="Rhea" id="RHEA-COMP:10660"/>
        <dbReference type="Rhea" id="RHEA-COMP:10661"/>
        <dbReference type="ChEBI" id="CHEBI:30616"/>
        <dbReference type="ChEBI" id="CHEBI:33019"/>
        <dbReference type="ChEBI" id="CHEBI:46858"/>
        <dbReference type="ChEBI" id="CHEBI:83624"/>
        <dbReference type="EC" id="2.7.7.42"/>
    </reaction>
</comment>
<dbReference type="SUPFAM" id="SSF81301">
    <property type="entry name" value="Nucleotidyltransferase"/>
    <property type="match status" value="2"/>
</dbReference>
<dbReference type="PANTHER" id="PTHR30621">
    <property type="entry name" value="GLUTAMINE SYNTHETASE ADENYLYLTRANSFERASE"/>
    <property type="match status" value="1"/>
</dbReference>
<evidence type="ECO:0000256" key="7">
    <source>
        <dbReference type="HAMAP-Rule" id="MF_00802"/>
    </source>
</evidence>
<evidence type="ECO:0000256" key="2">
    <source>
        <dbReference type="ARBA" id="ARBA00022695"/>
    </source>
</evidence>
<dbReference type="PANTHER" id="PTHR30621:SF0">
    <property type="entry name" value="BIFUNCTIONAL GLUTAMINE SYNTHETASE ADENYLYLTRANSFERASE_ADENYLYL-REMOVING ENZYME"/>
    <property type="match status" value="1"/>
</dbReference>
<dbReference type="EC" id="2.7.7.42" evidence="7"/>
<evidence type="ECO:0000256" key="5">
    <source>
        <dbReference type="ARBA" id="ARBA00022842"/>
    </source>
</evidence>
<dbReference type="InterPro" id="IPR013546">
    <property type="entry name" value="PII_UdlTrfase/GS_AdlTrfase"/>
</dbReference>
<dbReference type="SUPFAM" id="SSF81593">
    <property type="entry name" value="Nucleotidyltransferase substrate binding subunit/domain"/>
    <property type="match status" value="2"/>
</dbReference>
<evidence type="ECO:0000313" key="10">
    <source>
        <dbReference type="EMBL" id="ANO50326.1"/>
    </source>
</evidence>
<dbReference type="Gene3D" id="3.30.460.10">
    <property type="entry name" value="Beta Polymerase, domain 2"/>
    <property type="match status" value="2"/>
</dbReference>
<dbReference type="OrthoDB" id="9759366at2"/>
<dbReference type="Pfam" id="PF08335">
    <property type="entry name" value="GlnD_UR_UTase"/>
    <property type="match status" value="2"/>
</dbReference>
<dbReference type="CDD" id="cd05401">
    <property type="entry name" value="NT_GlnE_GlnD_like"/>
    <property type="match status" value="2"/>
</dbReference>
<dbReference type="FunFam" id="1.20.120.330:FF:000005">
    <property type="entry name" value="Bifunctional glutamine synthetase adenylyltransferase/adenylyl-removing enzyme"/>
    <property type="match status" value="1"/>
</dbReference>
<reference evidence="10 11" key="1">
    <citation type="submission" date="2016-06" db="EMBL/GenBank/DDBJ databases">
        <title>Complete genome sequence of a deep-branching marine Gamma Proteobacterium Woeseia oceani type strain XK5.</title>
        <authorList>
            <person name="Mu D."/>
            <person name="Du Z."/>
        </authorList>
    </citation>
    <scope>NUCLEOTIDE SEQUENCE [LARGE SCALE GENOMIC DNA]</scope>
    <source>
        <strain evidence="10 11">XK5</strain>
    </source>
</reference>
<keyword evidence="1 7" id="KW-0808">Transferase</keyword>
<proteinExistence type="inferred from homology"/>
<dbReference type="FunFam" id="3.30.460.10:FF:000009">
    <property type="entry name" value="Bifunctional glutamine synthetase adenylyltransferase/adenylyl-removing enzyme"/>
    <property type="match status" value="1"/>
</dbReference>
<accession>A0A193LD09</accession>
<evidence type="ECO:0000256" key="4">
    <source>
        <dbReference type="ARBA" id="ARBA00022840"/>
    </source>
</evidence>
<dbReference type="STRING" id="1548547.BA177_03045"/>
<dbReference type="InterPro" id="IPR023057">
    <property type="entry name" value="GlnE"/>
</dbReference>
<dbReference type="GO" id="GO:0005524">
    <property type="term" value="F:ATP binding"/>
    <property type="evidence" value="ECO:0007669"/>
    <property type="project" value="UniProtKB-UniRule"/>
</dbReference>
<keyword evidence="11" id="KW-1185">Reference proteome</keyword>
<feature type="domain" description="Glutamate-ammonia ligase adenylyltransferase repeated" evidence="8">
    <location>
        <begin position="570"/>
        <end position="825"/>
    </location>
</feature>
<comment type="function">
    <text evidence="7">Involved in the regulation of glutamine synthetase GlnA, a key enzyme in the process to assimilate ammonia. When cellular nitrogen levels are high, the C-terminal adenylyl transferase (AT) inactivates GlnA by covalent transfer of an adenylyl group from ATP to specific tyrosine residue of GlnA, thus reducing its activity. Conversely, when nitrogen levels are low, the N-terminal adenylyl removase (AR) activates GlnA by removing the adenylyl group by phosphorolysis, increasing its activity. The regulatory region of GlnE binds the signal transduction protein PII (GlnB) which indicates the nitrogen status of the cell.</text>
</comment>
<gene>
    <name evidence="7" type="primary">glnE</name>
    <name evidence="10" type="ORF">BA177_03045</name>
</gene>
<sequence>MLPQPQNQFADLVDDLPVLLQSPVRLWLTLMQEQEPAALPALMNASLGAAELLKLVATSEYAANALRRHWAWFAEQAASGALDTAPQLAWSELSQDADEPLFGRQLRSLRNRSLLHILWRELHGKAELDETLTSLSALADNLVAACEGYARRQLRERFGDVRDADGQPVSLCILAMGKLGGRELNFSSDIDVIFLYPHDGDSDGARTLSAQEYFTRLARRIVALLEESTADGFVYRVDTRLRPFGDSGPPVVSFAALESYLLNHGRTWERYAYIKSRVIVPATSDIEVTALYKELIEPFVYRRYLDFGIFESLRDMKAMISAEVQRREMARNVKLGPGGIREVEFIAQSLQLVRGGQVRGLRCRELQQALRQLADTRDLLRSEVNGLLESYAFLRRVENFIQAMRDQQTHDLPDNEADQARIALAMDRPDWRTLEAEIEQHRTFVSERFTAVAFRGAHETAASELRAGFATHCESVLDTDSWEQQFLQHGYEEPAVLAAEMCRFLQDRATLQADATARRRLNQLLPVMLDMLHGRAQVAETLRRLLNIVARVLRRSAYVALLIENRAALRRLIELCEKSAYLAEEIARFPMLLDEMLDPRPYSVDYNAATLRENLAERLTSLGEVDSERRVEVLGQFQRAALFRIAAADFTGNLPIMKVSDQLTDLAEIVLAEALTVAWRDLVERFGEPRFVEDGHNRAAGLGVIAYGKLGGFELSYGSDLDLVFLHNSRGSEQHTNGAKAVENGMFFVRLARRLVHFLTIQTGSGALYDVDTRLRPSGRAGLLVTSVEAFERYQRENAWTWEHQALLRARPVAGHAGVAREFERIRADTLTGRVNRDSLRDDVRAMREKMRAQLDSAADQGFDLKQGKGGIGDIEFIVQYLVLANAAREPAIIHYPDNIRQLGTLGAAGCLPRETVARLQDSYRAYRLRLHTLLLDGKPPVVANDAFPTERAFVSALWDELLA</sequence>
<dbReference type="GO" id="GO:0005829">
    <property type="term" value="C:cytosol"/>
    <property type="evidence" value="ECO:0007669"/>
    <property type="project" value="TreeGrafter"/>
</dbReference>
<comment type="similarity">
    <text evidence="7">Belongs to the GlnE family.</text>
</comment>
<evidence type="ECO:0000256" key="1">
    <source>
        <dbReference type="ARBA" id="ARBA00022679"/>
    </source>
</evidence>
<dbReference type="GO" id="GO:0008882">
    <property type="term" value="F:[glutamate-ammonia-ligase] adenylyltransferase activity"/>
    <property type="evidence" value="ECO:0007669"/>
    <property type="project" value="UniProtKB-UniRule"/>
</dbReference>
<dbReference type="Gene3D" id="1.20.120.330">
    <property type="entry name" value="Nucleotidyltransferases domain 2"/>
    <property type="match status" value="2"/>
</dbReference>
<evidence type="ECO:0000256" key="3">
    <source>
        <dbReference type="ARBA" id="ARBA00022741"/>
    </source>
</evidence>
<evidence type="ECO:0000313" key="11">
    <source>
        <dbReference type="Proteomes" id="UP000092695"/>
    </source>
</evidence>
<dbReference type="EMBL" id="CP016268">
    <property type="protein sequence ID" value="ANO50326.1"/>
    <property type="molecule type" value="Genomic_DNA"/>
</dbReference>
<dbReference type="GO" id="GO:0000820">
    <property type="term" value="P:regulation of glutamine family amino acid metabolic process"/>
    <property type="evidence" value="ECO:0007669"/>
    <property type="project" value="UniProtKB-UniRule"/>
</dbReference>
<dbReference type="AlphaFoldDB" id="A0A193LD09"/>
<dbReference type="InterPro" id="IPR005190">
    <property type="entry name" value="GlnE_rpt_dom"/>
</dbReference>
<dbReference type="Pfam" id="PF03710">
    <property type="entry name" value="GlnE"/>
    <property type="match status" value="2"/>
</dbReference>
<name>A0A193LD09_9GAMM</name>
<keyword evidence="4 7" id="KW-0067">ATP-binding</keyword>
<comment type="cofactor">
    <cofactor evidence="7">
        <name>Mg(2+)</name>
        <dbReference type="ChEBI" id="CHEBI:18420"/>
    </cofactor>
</comment>
<protein>
    <recommendedName>
        <fullName evidence="7">Bifunctional glutamine synthetase adenylyltransferase/adenylyl-removing enzyme</fullName>
    </recommendedName>
    <alternativeName>
        <fullName evidence="7">ATP:glutamine synthetase adenylyltransferase</fullName>
    </alternativeName>
    <alternativeName>
        <fullName evidence="7">ATase</fullName>
    </alternativeName>
    <domain>
        <recommendedName>
            <fullName evidence="7">Glutamine synthetase adenylyl-L-tyrosine phosphorylase</fullName>
            <ecNumber evidence="7">2.7.7.89</ecNumber>
        </recommendedName>
        <alternativeName>
            <fullName evidence="7">Adenylyl removase</fullName>
            <shortName evidence="7">AR</shortName>
            <shortName evidence="7">AT-N</shortName>
        </alternativeName>
    </domain>
    <domain>
        <recommendedName>
            <fullName evidence="7">Glutamine synthetase adenylyl transferase</fullName>
            <ecNumber evidence="7">2.7.7.42</ecNumber>
        </recommendedName>
        <alternativeName>
            <fullName evidence="7">Adenylyl transferase</fullName>
            <shortName evidence="7">AT</shortName>
            <shortName evidence="7">AT-C</shortName>
        </alternativeName>
    </domain>
</protein>
<dbReference type="RefSeq" id="WP_068612683.1">
    <property type="nucleotide sequence ID" value="NZ_CP016268.1"/>
</dbReference>
<feature type="domain" description="PII-uridylyltransferase/Glutamine-synthetase adenylyltransferase" evidence="9">
    <location>
        <begin position="314"/>
        <end position="451"/>
    </location>
</feature>
<evidence type="ECO:0000256" key="6">
    <source>
        <dbReference type="ARBA" id="ARBA00023268"/>
    </source>
</evidence>
<dbReference type="NCBIfam" id="NF008292">
    <property type="entry name" value="PRK11072.1"/>
    <property type="match status" value="1"/>
</dbReference>
<keyword evidence="6 7" id="KW-0511">Multifunctional enzyme</keyword>
<evidence type="ECO:0000259" key="8">
    <source>
        <dbReference type="Pfam" id="PF03710"/>
    </source>
</evidence>
<dbReference type="Proteomes" id="UP000092695">
    <property type="component" value="Chromosome"/>
</dbReference>